<dbReference type="Proteomes" id="UP001525890">
    <property type="component" value="Unassembled WGS sequence"/>
</dbReference>
<dbReference type="InterPro" id="IPR000719">
    <property type="entry name" value="Prot_kinase_dom"/>
</dbReference>
<dbReference type="GO" id="GO:0016301">
    <property type="term" value="F:kinase activity"/>
    <property type="evidence" value="ECO:0007669"/>
    <property type="project" value="UniProtKB-KW"/>
</dbReference>
<reference evidence="9 10" key="1">
    <citation type="journal article" date="2022" name="Front. Microbiol.">
        <title>High genomic differentiation and limited gene flow indicate recent cryptic speciation within the genus Laspinema (cyanobacteria).</title>
        <authorList>
            <person name="Stanojkovic A."/>
            <person name="Skoupy S."/>
            <person name="Skaloud P."/>
            <person name="Dvorak P."/>
        </authorList>
    </citation>
    <scope>NUCLEOTIDE SEQUENCE [LARGE SCALE GENOMIC DNA]</scope>
    <source>
        <strain evidence="9 10">D2a</strain>
    </source>
</reference>
<dbReference type="Pfam" id="PF00069">
    <property type="entry name" value="Pkinase"/>
    <property type="match status" value="1"/>
</dbReference>
<keyword evidence="9" id="KW-0808">Transferase</keyword>
<feature type="repeat" description="WD" evidence="5">
    <location>
        <begin position="446"/>
        <end position="487"/>
    </location>
</feature>
<keyword evidence="10" id="KW-1185">Reference proteome</keyword>
<evidence type="ECO:0000256" key="1">
    <source>
        <dbReference type="ARBA" id="ARBA00022574"/>
    </source>
</evidence>
<dbReference type="InterPro" id="IPR019775">
    <property type="entry name" value="WD40_repeat_CS"/>
</dbReference>
<organism evidence="9 10">
    <name type="scientific">Laspinema palackyanum D2a</name>
    <dbReference type="NCBI Taxonomy" id="2953684"/>
    <lineage>
        <taxon>Bacteria</taxon>
        <taxon>Bacillati</taxon>
        <taxon>Cyanobacteriota</taxon>
        <taxon>Cyanophyceae</taxon>
        <taxon>Oscillatoriophycideae</taxon>
        <taxon>Oscillatoriales</taxon>
        <taxon>Laspinemataceae</taxon>
        <taxon>Laspinema</taxon>
        <taxon>Laspinema palackyanum</taxon>
    </lineage>
</organism>
<name>A0ABT2MNM1_9CYAN</name>
<protein>
    <submittedName>
        <fullName evidence="9">Protein kinase</fullName>
    </submittedName>
</protein>
<evidence type="ECO:0000256" key="6">
    <source>
        <dbReference type="PROSITE-ProRule" id="PRU10141"/>
    </source>
</evidence>
<dbReference type="CDD" id="cd00200">
    <property type="entry name" value="WD40"/>
    <property type="match status" value="2"/>
</dbReference>
<sequence length="947" mass="103886">MRCLNCHAEGISSTNQYCPKCGAHLPALQQNLLPEQTRLKADTYEIEYALGRGGFGITYRAHHIGLEQPVAIKEYYPQELAHRHSNNGGLTVPQNKTEMYQRWLTRFLREGQILAKLNHPSLVRVQDLFEERNTAYLVMELLSGKTLGQELDEQPGKKLDPQRVREIITSLVSALAATHQGGVYHLDLKPDNILLTPEGRIVLIDFGAAKQESATLGPTRSTRAFTPDYAPPELIGNQAIGPESDIFELGMLLHQMLTGTLPPPALSRLIGEPWEPQLEEPWQGLVASALPLQKNQRPNNISEWWKPAASEVNSSGNMRSAKLPLPQPQVPPSVLKPQPTSASGTGKGAVDLRGYFILPDLKAQGIVRRFGRGAIRKVILLNQELAIVFAGGGTALFNLRSSEALWEIECFAYSGAVSLDGKRLALAGEQVIYLWDLTKGQFLRQIHGHTNSLYSVVFSPDGKFLASGSWDNTVRLWDAATGRELHQLLGHTKPVSSVAFSRDGKFLASGSVDKTVRLWDASTGRELRQLSGHTDWVRSVAFSPDGKFLVSGSEDKTVRLWDASTGRELRQLLGHTKPVSSVAFSPGGKFLASGSVDKTVRLWEAATGRELRQLLGHNSLVNSVAFSPDGKFLASASMDKTVRLWDAARGRELCQLSSHTKSVSSLAFNPDGKFLASGSEDNTVRLWDIAKGKELRQLSISMLCLESVAFSPDGKFLASGSEDNTVRLWDAATGMELRQLCGHTNRVNSVAFSPHSSKFLASGSEDNTVRLWGAANGKELRRLCGHTNRVNSVAFSPDGKFLASGSEDNTVRLWDIAKGKELHRLCGHTNRVNSVAFSPDGKFLASGSWDNTVRLWDTATGRELRRLCGHTNRVNSVAFSPDSKVLASGSEDNTVRLWEAMTGKQVRTFHRHTGSVSSVAFSPDLKYLASAGRDGVVRLWDVADLQI</sequence>
<dbReference type="PROSITE" id="PS00107">
    <property type="entry name" value="PROTEIN_KINASE_ATP"/>
    <property type="match status" value="1"/>
</dbReference>
<evidence type="ECO:0000313" key="10">
    <source>
        <dbReference type="Proteomes" id="UP001525890"/>
    </source>
</evidence>
<keyword evidence="4 6" id="KW-0067">ATP-binding</keyword>
<keyword evidence="1 5" id="KW-0853">WD repeat</keyword>
<dbReference type="InterPro" id="IPR015943">
    <property type="entry name" value="WD40/YVTN_repeat-like_dom_sf"/>
</dbReference>
<dbReference type="PROSITE" id="PS50082">
    <property type="entry name" value="WD_REPEATS_2"/>
    <property type="match status" value="12"/>
</dbReference>
<feature type="repeat" description="WD" evidence="5">
    <location>
        <begin position="783"/>
        <end position="824"/>
    </location>
</feature>
<dbReference type="InterPro" id="IPR017441">
    <property type="entry name" value="Protein_kinase_ATP_BS"/>
</dbReference>
<dbReference type="PANTHER" id="PTHR19879:SF9">
    <property type="entry name" value="TRANSCRIPTION INITIATION FACTOR TFIID SUBUNIT 5"/>
    <property type="match status" value="1"/>
</dbReference>
<feature type="repeat" description="WD" evidence="5">
    <location>
        <begin position="740"/>
        <end position="782"/>
    </location>
</feature>
<dbReference type="InterPro" id="IPR001680">
    <property type="entry name" value="WD40_rpt"/>
</dbReference>
<dbReference type="InterPro" id="IPR008271">
    <property type="entry name" value="Ser/Thr_kinase_AS"/>
</dbReference>
<dbReference type="PROSITE" id="PS50294">
    <property type="entry name" value="WD_REPEATS_REGION"/>
    <property type="match status" value="12"/>
</dbReference>
<dbReference type="EMBL" id="JAMXFF010000009">
    <property type="protein sequence ID" value="MCT7966342.1"/>
    <property type="molecule type" value="Genomic_DNA"/>
</dbReference>
<evidence type="ECO:0000313" key="9">
    <source>
        <dbReference type="EMBL" id="MCT7966342.1"/>
    </source>
</evidence>
<dbReference type="PRINTS" id="PR00320">
    <property type="entry name" value="GPROTEINBRPT"/>
</dbReference>
<dbReference type="SMART" id="SM00220">
    <property type="entry name" value="S_TKc"/>
    <property type="match status" value="1"/>
</dbReference>
<feature type="repeat" description="WD" evidence="5">
    <location>
        <begin position="614"/>
        <end position="655"/>
    </location>
</feature>
<feature type="repeat" description="WD" evidence="5">
    <location>
        <begin position="656"/>
        <end position="697"/>
    </location>
</feature>
<dbReference type="SMART" id="SM00320">
    <property type="entry name" value="WD40"/>
    <property type="match status" value="12"/>
</dbReference>
<evidence type="ECO:0000259" key="8">
    <source>
        <dbReference type="PROSITE" id="PS50011"/>
    </source>
</evidence>
<dbReference type="Gene3D" id="3.30.200.20">
    <property type="entry name" value="Phosphorylase Kinase, domain 1"/>
    <property type="match status" value="1"/>
</dbReference>
<feature type="repeat" description="WD" evidence="5">
    <location>
        <begin position="909"/>
        <end position="947"/>
    </location>
</feature>
<feature type="repeat" description="WD" evidence="5">
    <location>
        <begin position="825"/>
        <end position="866"/>
    </location>
</feature>
<accession>A0ABT2MNM1</accession>
<dbReference type="Pfam" id="PF25173">
    <property type="entry name" value="Beta-prop_WDR3_1st"/>
    <property type="match status" value="2"/>
</dbReference>
<comment type="caution">
    <text evidence="9">The sequence shown here is derived from an EMBL/GenBank/DDBJ whole genome shotgun (WGS) entry which is preliminary data.</text>
</comment>
<evidence type="ECO:0000256" key="2">
    <source>
        <dbReference type="ARBA" id="ARBA00022737"/>
    </source>
</evidence>
<dbReference type="Gene3D" id="2.130.10.10">
    <property type="entry name" value="YVTN repeat-like/Quinoprotein amine dehydrogenase"/>
    <property type="match status" value="6"/>
</dbReference>
<dbReference type="PROSITE" id="PS00678">
    <property type="entry name" value="WD_REPEATS_1"/>
    <property type="match status" value="10"/>
</dbReference>
<feature type="domain" description="Protein kinase" evidence="8">
    <location>
        <begin position="44"/>
        <end position="309"/>
    </location>
</feature>
<dbReference type="Pfam" id="PF00400">
    <property type="entry name" value="WD40"/>
    <property type="match status" value="4"/>
</dbReference>
<dbReference type="PROSITE" id="PS00108">
    <property type="entry name" value="PROTEIN_KINASE_ST"/>
    <property type="match status" value="1"/>
</dbReference>
<keyword evidence="9" id="KW-0418">Kinase</keyword>
<dbReference type="PANTHER" id="PTHR19879">
    <property type="entry name" value="TRANSCRIPTION INITIATION FACTOR TFIID"/>
    <property type="match status" value="1"/>
</dbReference>
<feature type="binding site" evidence="6">
    <location>
        <position position="73"/>
    </location>
    <ligand>
        <name>ATP</name>
        <dbReference type="ChEBI" id="CHEBI:30616"/>
    </ligand>
</feature>
<feature type="repeat" description="WD" evidence="5">
    <location>
        <begin position="488"/>
        <end position="529"/>
    </location>
</feature>
<evidence type="ECO:0000256" key="7">
    <source>
        <dbReference type="SAM" id="MobiDB-lite"/>
    </source>
</evidence>
<keyword evidence="2" id="KW-0677">Repeat</keyword>
<dbReference type="SUPFAM" id="SSF56112">
    <property type="entry name" value="Protein kinase-like (PK-like)"/>
    <property type="match status" value="1"/>
</dbReference>
<dbReference type="InterPro" id="IPR020472">
    <property type="entry name" value="WD40_PAC1"/>
</dbReference>
<dbReference type="CDD" id="cd14014">
    <property type="entry name" value="STKc_PknB_like"/>
    <property type="match status" value="1"/>
</dbReference>
<feature type="repeat" description="WD" evidence="5">
    <location>
        <begin position="867"/>
        <end position="908"/>
    </location>
</feature>
<feature type="region of interest" description="Disordered" evidence="7">
    <location>
        <begin position="327"/>
        <end position="346"/>
    </location>
</feature>
<dbReference type="SUPFAM" id="SSF50978">
    <property type="entry name" value="WD40 repeat-like"/>
    <property type="match status" value="2"/>
</dbReference>
<evidence type="ECO:0000256" key="3">
    <source>
        <dbReference type="ARBA" id="ARBA00022741"/>
    </source>
</evidence>
<dbReference type="InterPro" id="IPR036322">
    <property type="entry name" value="WD40_repeat_dom_sf"/>
</dbReference>
<dbReference type="Gene3D" id="1.10.510.10">
    <property type="entry name" value="Transferase(Phosphotransferase) domain 1"/>
    <property type="match status" value="1"/>
</dbReference>
<feature type="repeat" description="WD" evidence="5">
    <location>
        <begin position="530"/>
        <end position="571"/>
    </location>
</feature>
<dbReference type="PROSITE" id="PS50011">
    <property type="entry name" value="PROTEIN_KINASE_DOM"/>
    <property type="match status" value="1"/>
</dbReference>
<dbReference type="InterPro" id="IPR011009">
    <property type="entry name" value="Kinase-like_dom_sf"/>
</dbReference>
<proteinExistence type="predicted"/>
<feature type="repeat" description="WD" evidence="5">
    <location>
        <begin position="572"/>
        <end position="613"/>
    </location>
</feature>
<evidence type="ECO:0000256" key="4">
    <source>
        <dbReference type="ARBA" id="ARBA00022840"/>
    </source>
</evidence>
<evidence type="ECO:0000256" key="5">
    <source>
        <dbReference type="PROSITE-ProRule" id="PRU00221"/>
    </source>
</evidence>
<gene>
    <name evidence="9" type="ORF">NG799_08350</name>
</gene>
<keyword evidence="3 6" id="KW-0547">Nucleotide-binding</keyword>
<feature type="repeat" description="WD" evidence="5">
    <location>
        <begin position="705"/>
        <end position="739"/>
    </location>
</feature>
<dbReference type="RefSeq" id="WP_368005986.1">
    <property type="nucleotide sequence ID" value="NZ_JAMXFF010000009.1"/>
</dbReference>